<dbReference type="Proteomes" id="UP001274830">
    <property type="component" value="Unassembled WGS sequence"/>
</dbReference>
<evidence type="ECO:0000313" key="7">
    <source>
        <dbReference type="Proteomes" id="UP001274830"/>
    </source>
</evidence>
<reference evidence="6" key="1">
    <citation type="submission" date="2023-07" db="EMBL/GenBank/DDBJ databases">
        <title>Black Yeasts Isolated from many extreme environments.</title>
        <authorList>
            <person name="Coleine C."/>
            <person name="Stajich J.E."/>
            <person name="Selbmann L."/>
        </authorList>
    </citation>
    <scope>NUCLEOTIDE SEQUENCE</scope>
    <source>
        <strain evidence="6">CCFEE 5485</strain>
    </source>
</reference>
<dbReference type="AlphaFoldDB" id="A0AAE0WVU9"/>
<feature type="transmembrane region" description="Helical" evidence="5">
    <location>
        <begin position="22"/>
        <end position="44"/>
    </location>
</feature>
<dbReference type="InterPro" id="IPR007568">
    <property type="entry name" value="RTA1"/>
</dbReference>
<dbReference type="PANTHER" id="PTHR31465:SF1">
    <property type="entry name" value="PROTEIN RTA1-RELATED"/>
    <property type="match status" value="1"/>
</dbReference>
<keyword evidence="7" id="KW-1185">Reference proteome</keyword>
<dbReference type="EMBL" id="JAUTXT010000004">
    <property type="protein sequence ID" value="KAK3678505.1"/>
    <property type="molecule type" value="Genomic_DNA"/>
</dbReference>
<feature type="transmembrane region" description="Helical" evidence="5">
    <location>
        <begin position="169"/>
        <end position="193"/>
    </location>
</feature>
<feature type="transmembrane region" description="Helical" evidence="5">
    <location>
        <begin position="247"/>
        <end position="267"/>
    </location>
</feature>
<evidence type="ECO:0000256" key="4">
    <source>
        <dbReference type="ARBA" id="ARBA00023136"/>
    </source>
</evidence>
<evidence type="ECO:0000256" key="1">
    <source>
        <dbReference type="ARBA" id="ARBA00004141"/>
    </source>
</evidence>
<evidence type="ECO:0000256" key="2">
    <source>
        <dbReference type="ARBA" id="ARBA00022692"/>
    </source>
</evidence>
<dbReference type="PANTHER" id="PTHR31465">
    <property type="entry name" value="PROTEIN RTA1-RELATED"/>
    <property type="match status" value="1"/>
</dbReference>
<feature type="transmembrane region" description="Helical" evidence="5">
    <location>
        <begin position="132"/>
        <end position="149"/>
    </location>
</feature>
<keyword evidence="3 5" id="KW-1133">Transmembrane helix</keyword>
<feature type="transmembrane region" description="Helical" evidence="5">
    <location>
        <begin position="56"/>
        <end position="79"/>
    </location>
</feature>
<comment type="subcellular location">
    <subcellularLocation>
        <location evidence="1">Membrane</location>
        <topology evidence="1">Multi-pass membrane protein</topology>
    </subcellularLocation>
</comment>
<gene>
    <name evidence="6" type="ORF">LTR78_001802</name>
</gene>
<comment type="caution">
    <text evidence="6">The sequence shown here is derived from an EMBL/GenBank/DDBJ whole genome shotgun (WGS) entry which is preliminary data.</text>
</comment>
<evidence type="ECO:0000256" key="3">
    <source>
        <dbReference type="ARBA" id="ARBA00022989"/>
    </source>
</evidence>
<feature type="transmembrane region" description="Helical" evidence="5">
    <location>
        <begin position="214"/>
        <end position="235"/>
    </location>
</feature>
<protein>
    <recommendedName>
        <fullName evidence="8">RTA1-domain-containing protein</fullName>
    </recommendedName>
</protein>
<name>A0AAE0WVU9_9PEZI</name>
<dbReference type="GO" id="GO:0016020">
    <property type="term" value="C:membrane"/>
    <property type="evidence" value="ECO:0007669"/>
    <property type="project" value="UniProtKB-SubCell"/>
</dbReference>
<accession>A0AAE0WVU9</accession>
<evidence type="ECO:0000313" key="6">
    <source>
        <dbReference type="EMBL" id="KAK3678505.1"/>
    </source>
</evidence>
<feature type="transmembrane region" description="Helical" evidence="5">
    <location>
        <begin position="91"/>
        <end position="111"/>
    </location>
</feature>
<proteinExistence type="predicted"/>
<dbReference type="Pfam" id="PF04479">
    <property type="entry name" value="RTA1"/>
    <property type="match status" value="1"/>
</dbReference>
<evidence type="ECO:0000256" key="5">
    <source>
        <dbReference type="SAM" id="Phobius"/>
    </source>
</evidence>
<keyword evidence="4 5" id="KW-0472">Membrane</keyword>
<evidence type="ECO:0008006" key="8">
    <source>
        <dbReference type="Google" id="ProtNLM"/>
    </source>
</evidence>
<sequence>MLSLRDSADSASGDNALSAFKFYYYHPSLPAAIIFIILFGLATLAHGVQMVRARTWFMVPFVIGGTFETIGYIGRALSAGQNPGPYTLGPYIIQSLVILVAPALFAASIYMQLGRVVLLMQGEHALFIHRTWLTKIFVGGDVLSFLMQSSGAGLMASGNGDSINTGKTIVVAGLLTQVVFFGLFVLAAALFHVRMEKVPTRKSLEVPWWRRHMLGLYLVSILIFVRSTVRVVEYVQGFDGFIMTHEVFLYVFDAAMMWVTVGVMSFVHPGEVARELRQGKAVRVGVGFEEVKDGVDMGRIGA</sequence>
<organism evidence="6 7">
    <name type="scientific">Recurvomyces mirabilis</name>
    <dbReference type="NCBI Taxonomy" id="574656"/>
    <lineage>
        <taxon>Eukaryota</taxon>
        <taxon>Fungi</taxon>
        <taxon>Dikarya</taxon>
        <taxon>Ascomycota</taxon>
        <taxon>Pezizomycotina</taxon>
        <taxon>Dothideomycetes</taxon>
        <taxon>Dothideomycetidae</taxon>
        <taxon>Mycosphaerellales</taxon>
        <taxon>Teratosphaeriaceae</taxon>
        <taxon>Recurvomyces</taxon>
    </lineage>
</organism>
<keyword evidence="2 5" id="KW-0812">Transmembrane</keyword>